<dbReference type="PANTHER" id="PTHR43649">
    <property type="entry name" value="ARABINOSE-BINDING PROTEIN-RELATED"/>
    <property type="match status" value="1"/>
</dbReference>
<dbReference type="InterPro" id="IPR050490">
    <property type="entry name" value="Bact_solute-bd_prot1"/>
</dbReference>
<keyword evidence="3" id="KW-0574">Periplasm</keyword>
<gene>
    <name evidence="5" type="ORF">FF124_05970</name>
</gene>
<keyword evidence="4" id="KW-0732">Signal</keyword>
<comment type="similarity">
    <text evidence="2">Belongs to the bacterial solute-binding protein 1 family.</text>
</comment>
<dbReference type="RefSeq" id="WP_138747577.1">
    <property type="nucleotide sequence ID" value="NZ_VCLB01000003.1"/>
</dbReference>
<dbReference type="Proteomes" id="UP000307874">
    <property type="component" value="Unassembled WGS sequence"/>
</dbReference>
<dbReference type="InterPro" id="IPR006059">
    <property type="entry name" value="SBP"/>
</dbReference>
<accession>A0A5C4JTD7</accession>
<dbReference type="AlphaFoldDB" id="A0A5C4JTD7"/>
<organism evidence="5 6">
    <name type="scientific">Martelella lutilitoris</name>
    <dbReference type="NCBI Taxonomy" id="2583532"/>
    <lineage>
        <taxon>Bacteria</taxon>
        <taxon>Pseudomonadati</taxon>
        <taxon>Pseudomonadota</taxon>
        <taxon>Alphaproteobacteria</taxon>
        <taxon>Hyphomicrobiales</taxon>
        <taxon>Aurantimonadaceae</taxon>
        <taxon>Martelella</taxon>
    </lineage>
</organism>
<evidence type="ECO:0000256" key="2">
    <source>
        <dbReference type="ARBA" id="ARBA00008520"/>
    </source>
</evidence>
<dbReference type="Gene3D" id="3.40.190.10">
    <property type="entry name" value="Periplasmic binding protein-like II"/>
    <property type="match status" value="1"/>
</dbReference>
<dbReference type="CDD" id="cd13585">
    <property type="entry name" value="PBP2_TMBP_like"/>
    <property type="match status" value="1"/>
</dbReference>
<reference evidence="5 6" key="2">
    <citation type="submission" date="2019-06" db="EMBL/GenBank/DDBJ databases">
        <title>Martelella lutilitoris sp. nov., isolated from a tidal mudflat.</title>
        <authorList>
            <person name="Kim Y.-J."/>
        </authorList>
    </citation>
    <scope>NUCLEOTIDE SEQUENCE [LARGE SCALE GENOMIC DNA]</scope>
    <source>
        <strain evidence="5 6">GH2-6</strain>
    </source>
</reference>
<dbReference type="PANTHER" id="PTHR43649:SF12">
    <property type="entry name" value="DIACETYLCHITOBIOSE BINDING PROTEIN DASA"/>
    <property type="match status" value="1"/>
</dbReference>
<protein>
    <submittedName>
        <fullName evidence="5">Sugar ABC transporter substrate-binding protein</fullName>
    </submittedName>
</protein>
<keyword evidence="6" id="KW-1185">Reference proteome</keyword>
<comment type="subcellular location">
    <subcellularLocation>
        <location evidence="1">Periplasm</location>
    </subcellularLocation>
</comment>
<dbReference type="EMBL" id="VCLB01000003">
    <property type="protein sequence ID" value="TNB48673.1"/>
    <property type="molecule type" value="Genomic_DNA"/>
</dbReference>
<evidence type="ECO:0000313" key="5">
    <source>
        <dbReference type="EMBL" id="TNB48673.1"/>
    </source>
</evidence>
<reference evidence="5 6" key="1">
    <citation type="submission" date="2019-05" db="EMBL/GenBank/DDBJ databases">
        <authorList>
            <person name="Lee S.D."/>
        </authorList>
    </citation>
    <scope>NUCLEOTIDE SEQUENCE [LARGE SCALE GENOMIC DNA]</scope>
    <source>
        <strain evidence="5 6">GH2-6</strain>
    </source>
</reference>
<proteinExistence type="inferred from homology"/>
<evidence type="ECO:0000256" key="3">
    <source>
        <dbReference type="ARBA" id="ARBA00022764"/>
    </source>
</evidence>
<feature type="chain" id="PRO_5022962154" evidence="4">
    <location>
        <begin position="23"/>
        <end position="419"/>
    </location>
</feature>
<dbReference type="Pfam" id="PF01547">
    <property type="entry name" value="SBP_bac_1"/>
    <property type="match status" value="1"/>
</dbReference>
<evidence type="ECO:0000256" key="4">
    <source>
        <dbReference type="SAM" id="SignalP"/>
    </source>
</evidence>
<sequence length="419" mass="45458">MKNLLKLTLLATVGLMPLAAQAQDKTTINWALWDWDATAYYQPIIDAFEAKYPDITVEHTDLGSADFSTMLMTQLSGGGSDLDVVQVKDIPGYANLVKANLLAPLNEDIAENGIDTKAYGGLIEALTVDGNVYALPFRSDVWILYYNKDIFDEAGVEYPTNDMTWDAFADKARALTSGFGANKKYGGLFHTWRSTVQLPCIMDGEHTLDGGSYEFLQSCYERVLSLQEDGAVPSYAQLKTSGTHYSGPFYNGTIGMLPMGSWFIGTQIQKVDSGESLATNWGIARYPHMEGVEAGTTAATVTSIGVAANSEHKDAAMKFANFIAGPEGAKVIAETGTFPALMTDEVLATITSKEGFPTDETSKGALKTVQSYLEMPVNLKAADIEVVLNRAHDNIMTDNISVEDGLKNMDEGVQQILNN</sequence>
<dbReference type="OrthoDB" id="5897001at2"/>
<evidence type="ECO:0000256" key="1">
    <source>
        <dbReference type="ARBA" id="ARBA00004418"/>
    </source>
</evidence>
<dbReference type="GO" id="GO:0042597">
    <property type="term" value="C:periplasmic space"/>
    <property type="evidence" value="ECO:0007669"/>
    <property type="project" value="UniProtKB-SubCell"/>
</dbReference>
<feature type="signal peptide" evidence="4">
    <location>
        <begin position="1"/>
        <end position="22"/>
    </location>
</feature>
<dbReference type="SUPFAM" id="SSF53850">
    <property type="entry name" value="Periplasmic binding protein-like II"/>
    <property type="match status" value="1"/>
</dbReference>
<evidence type="ECO:0000313" key="6">
    <source>
        <dbReference type="Proteomes" id="UP000307874"/>
    </source>
</evidence>
<name>A0A5C4JTD7_9HYPH</name>
<comment type="caution">
    <text evidence="5">The sequence shown here is derived from an EMBL/GenBank/DDBJ whole genome shotgun (WGS) entry which is preliminary data.</text>
</comment>